<dbReference type="GO" id="GO:0016758">
    <property type="term" value="F:hexosyltransferase activity"/>
    <property type="evidence" value="ECO:0007669"/>
    <property type="project" value="UniProtKB-ARBA"/>
</dbReference>
<accession>A0A7L5EGN9</accession>
<dbReference type="Gene3D" id="3.90.550.10">
    <property type="entry name" value="Spore Coat Polysaccharide Biosynthesis Protein SpsA, Chain A"/>
    <property type="match status" value="1"/>
</dbReference>
<gene>
    <name evidence="4" type="ORF">HHO38_08815</name>
</gene>
<sequence length="337" mass="39613">MVDVSIILPVYNAGCYLVQCLDSLVNQTLKNIEIIVVLDCPIDGSDKIVEKYEQQDDRIIVIRNKQNLHIGMSRNEGLKVAKGKYVAFCDHDDYCDEDMYRKMYVAMEKGDYDLLVTPYVSLVNGNLYSYGYPSLSPEKLQQSILVSAIGICSRRDPMLRFNLSGAIWNKLFKNDIIKSNKLTFVDTNIATFEDLIFLIEYSYFAKNAFFLDRKLYFHRKEVGLSSTSTYYQPKKVRMFIDILYDFLNDKNIFCKYEKRFYNTVRLFVLKSVMYIVLDSMKKKDFYCLKSNMSLFNNSTVIVKSFQDGYNTCFVKTSLFRKFYSFLFAKYYLYINRN</sequence>
<name>A0A7L5EGN9_PARDI</name>
<evidence type="ECO:0000313" key="5">
    <source>
        <dbReference type="Proteomes" id="UP000501982"/>
    </source>
</evidence>
<dbReference type="PANTHER" id="PTHR22916:SF51">
    <property type="entry name" value="GLYCOSYLTRANSFERASE EPSH-RELATED"/>
    <property type="match status" value="1"/>
</dbReference>
<dbReference type="AlphaFoldDB" id="A0A7L5EGN9"/>
<keyword evidence="1" id="KW-0328">Glycosyltransferase</keyword>
<dbReference type="InterPro" id="IPR001173">
    <property type="entry name" value="Glyco_trans_2-like"/>
</dbReference>
<proteinExistence type="predicted"/>
<reference evidence="4 5" key="1">
    <citation type="submission" date="2020-04" db="EMBL/GenBank/DDBJ databases">
        <title>Complete Genomes and Methylome analysis of CBBP consortium that reverse antibiotic-induced susceptibility to vancomycin-resistant Enterococcus faecium infection.</title>
        <authorList>
            <person name="Fomenkov A."/>
            <person name="Zhang Z."/>
            <person name="Pamer E."/>
            <person name="Roberts R.J."/>
        </authorList>
    </citation>
    <scope>NUCLEOTIDE SEQUENCE [LARGE SCALE GENOMIC DNA]</scope>
    <source>
        <strain evidence="5">CBBP</strain>
    </source>
</reference>
<organism evidence="4 5">
    <name type="scientific">Parabacteroides distasonis</name>
    <dbReference type="NCBI Taxonomy" id="823"/>
    <lineage>
        <taxon>Bacteria</taxon>
        <taxon>Pseudomonadati</taxon>
        <taxon>Bacteroidota</taxon>
        <taxon>Bacteroidia</taxon>
        <taxon>Bacteroidales</taxon>
        <taxon>Tannerellaceae</taxon>
        <taxon>Parabacteroides</taxon>
    </lineage>
</organism>
<protein>
    <submittedName>
        <fullName evidence="4">Glycosyltransferase family 2 protein</fullName>
    </submittedName>
</protein>
<dbReference type="RefSeq" id="WP_170105585.1">
    <property type="nucleotide sequence ID" value="NZ_CP051672.1"/>
</dbReference>
<evidence type="ECO:0000259" key="3">
    <source>
        <dbReference type="Pfam" id="PF00535"/>
    </source>
</evidence>
<evidence type="ECO:0000256" key="2">
    <source>
        <dbReference type="ARBA" id="ARBA00022679"/>
    </source>
</evidence>
<dbReference type="CDD" id="cd00761">
    <property type="entry name" value="Glyco_tranf_GTA_type"/>
    <property type="match status" value="1"/>
</dbReference>
<dbReference type="SUPFAM" id="SSF53448">
    <property type="entry name" value="Nucleotide-diphospho-sugar transferases"/>
    <property type="match status" value="1"/>
</dbReference>
<evidence type="ECO:0000313" key="4">
    <source>
        <dbReference type="EMBL" id="QJE28429.1"/>
    </source>
</evidence>
<dbReference type="InterPro" id="IPR029044">
    <property type="entry name" value="Nucleotide-diphossugar_trans"/>
</dbReference>
<dbReference type="Proteomes" id="UP000501982">
    <property type="component" value="Chromosome"/>
</dbReference>
<feature type="domain" description="Glycosyltransferase 2-like" evidence="3">
    <location>
        <begin position="5"/>
        <end position="156"/>
    </location>
</feature>
<dbReference type="Pfam" id="PF00535">
    <property type="entry name" value="Glycos_transf_2"/>
    <property type="match status" value="1"/>
</dbReference>
<dbReference type="EMBL" id="CP051672">
    <property type="protein sequence ID" value="QJE28429.1"/>
    <property type="molecule type" value="Genomic_DNA"/>
</dbReference>
<dbReference type="PANTHER" id="PTHR22916">
    <property type="entry name" value="GLYCOSYLTRANSFERASE"/>
    <property type="match status" value="1"/>
</dbReference>
<keyword evidence="2 4" id="KW-0808">Transferase</keyword>
<evidence type="ECO:0000256" key="1">
    <source>
        <dbReference type="ARBA" id="ARBA00022676"/>
    </source>
</evidence>